<comment type="caution">
    <text evidence="2">The sequence shown here is derived from an EMBL/GenBank/DDBJ whole genome shotgun (WGS) entry which is preliminary data.</text>
</comment>
<feature type="region of interest" description="Disordered" evidence="1">
    <location>
        <begin position="14"/>
        <end position="54"/>
    </location>
</feature>
<organism evidence="2 3">
    <name type="scientific">Pararge aegeria aegeria</name>
    <dbReference type="NCBI Taxonomy" id="348720"/>
    <lineage>
        <taxon>Eukaryota</taxon>
        <taxon>Metazoa</taxon>
        <taxon>Ecdysozoa</taxon>
        <taxon>Arthropoda</taxon>
        <taxon>Hexapoda</taxon>
        <taxon>Insecta</taxon>
        <taxon>Pterygota</taxon>
        <taxon>Neoptera</taxon>
        <taxon>Endopterygota</taxon>
        <taxon>Lepidoptera</taxon>
        <taxon>Glossata</taxon>
        <taxon>Ditrysia</taxon>
        <taxon>Papilionoidea</taxon>
        <taxon>Nymphalidae</taxon>
        <taxon>Satyrinae</taxon>
        <taxon>Satyrini</taxon>
        <taxon>Parargina</taxon>
        <taxon>Pararge</taxon>
    </lineage>
</organism>
<protein>
    <submittedName>
        <fullName evidence="2">Jg900 protein</fullName>
    </submittedName>
</protein>
<gene>
    <name evidence="2" type="primary">jg900</name>
    <name evidence="2" type="ORF">PAEG_LOCUS8498</name>
</gene>
<accession>A0A8S4R5L2</accession>
<dbReference type="OrthoDB" id="6931782at2759"/>
<dbReference type="AlphaFoldDB" id="A0A8S4R5L2"/>
<keyword evidence="3" id="KW-1185">Reference proteome</keyword>
<evidence type="ECO:0000313" key="2">
    <source>
        <dbReference type="EMBL" id="CAH2228998.1"/>
    </source>
</evidence>
<feature type="compositionally biased region" description="Basic and acidic residues" evidence="1">
    <location>
        <begin position="26"/>
        <end position="40"/>
    </location>
</feature>
<proteinExistence type="predicted"/>
<sequence length="176" mass="18860">ILLLECAEEWWSGAEGAGAWSGEELSPERESCGEGDKEAEGEGSAESQSMSERDSLRNLSAAIAARQRWEAEAEEAARGALLERVLALDLRLADLLRALAAAAQAANSPGSRAPDTPTAALAHALRDKIEVTEKNVADVVVKKLAELDACKNLMEQYQHSIEGLFGDLESRIKCKG</sequence>
<feature type="non-terminal residue" evidence="2">
    <location>
        <position position="1"/>
    </location>
</feature>
<dbReference type="EMBL" id="CAKXAJ010024640">
    <property type="protein sequence ID" value="CAH2228998.1"/>
    <property type="molecule type" value="Genomic_DNA"/>
</dbReference>
<reference evidence="2" key="1">
    <citation type="submission" date="2022-03" db="EMBL/GenBank/DDBJ databases">
        <authorList>
            <person name="Lindestad O."/>
        </authorList>
    </citation>
    <scope>NUCLEOTIDE SEQUENCE</scope>
</reference>
<evidence type="ECO:0000256" key="1">
    <source>
        <dbReference type="SAM" id="MobiDB-lite"/>
    </source>
</evidence>
<name>A0A8S4R5L2_9NEOP</name>
<feature type="compositionally biased region" description="Low complexity" evidence="1">
    <location>
        <begin position="14"/>
        <end position="24"/>
    </location>
</feature>
<evidence type="ECO:0000313" key="3">
    <source>
        <dbReference type="Proteomes" id="UP000838756"/>
    </source>
</evidence>
<dbReference type="Proteomes" id="UP000838756">
    <property type="component" value="Unassembled WGS sequence"/>
</dbReference>